<evidence type="ECO:0000256" key="1">
    <source>
        <dbReference type="SAM" id="MobiDB-lite"/>
    </source>
</evidence>
<protein>
    <submittedName>
        <fullName evidence="2">Uncharacterized protein</fullName>
    </submittedName>
</protein>
<dbReference type="Proteomes" id="UP001066276">
    <property type="component" value="Chromosome 1_2"/>
</dbReference>
<name>A0AAV7W4K3_PLEWA</name>
<proteinExistence type="predicted"/>
<keyword evidence="3" id="KW-1185">Reference proteome</keyword>
<accession>A0AAV7W4K3</accession>
<feature type="region of interest" description="Disordered" evidence="1">
    <location>
        <begin position="1"/>
        <end position="24"/>
    </location>
</feature>
<comment type="caution">
    <text evidence="2">The sequence shown here is derived from an EMBL/GenBank/DDBJ whole genome shotgun (WGS) entry which is preliminary data.</text>
</comment>
<sequence length="102" mass="10700">MLPPMSFSHSAINHAKGQGSRPTAGKNVLRLRLCPRAAPGVLLSAASGCGITWKYMERGVSPLIASAFVAASSLLRTLGVRSRGGRGRKAASSLRLHHLAPE</sequence>
<evidence type="ECO:0000313" key="3">
    <source>
        <dbReference type="Proteomes" id="UP001066276"/>
    </source>
</evidence>
<reference evidence="2" key="1">
    <citation type="journal article" date="2022" name="bioRxiv">
        <title>Sequencing and chromosome-scale assembly of the giantPleurodeles waltlgenome.</title>
        <authorList>
            <person name="Brown T."/>
            <person name="Elewa A."/>
            <person name="Iarovenko S."/>
            <person name="Subramanian E."/>
            <person name="Araus A.J."/>
            <person name="Petzold A."/>
            <person name="Susuki M."/>
            <person name="Suzuki K.-i.T."/>
            <person name="Hayashi T."/>
            <person name="Toyoda A."/>
            <person name="Oliveira C."/>
            <person name="Osipova E."/>
            <person name="Leigh N.D."/>
            <person name="Simon A."/>
            <person name="Yun M.H."/>
        </authorList>
    </citation>
    <scope>NUCLEOTIDE SEQUENCE</scope>
    <source>
        <strain evidence="2">20211129_DDA</strain>
        <tissue evidence="2">Liver</tissue>
    </source>
</reference>
<organism evidence="2 3">
    <name type="scientific">Pleurodeles waltl</name>
    <name type="common">Iberian ribbed newt</name>
    <dbReference type="NCBI Taxonomy" id="8319"/>
    <lineage>
        <taxon>Eukaryota</taxon>
        <taxon>Metazoa</taxon>
        <taxon>Chordata</taxon>
        <taxon>Craniata</taxon>
        <taxon>Vertebrata</taxon>
        <taxon>Euteleostomi</taxon>
        <taxon>Amphibia</taxon>
        <taxon>Batrachia</taxon>
        <taxon>Caudata</taxon>
        <taxon>Salamandroidea</taxon>
        <taxon>Salamandridae</taxon>
        <taxon>Pleurodelinae</taxon>
        <taxon>Pleurodeles</taxon>
    </lineage>
</organism>
<dbReference type="EMBL" id="JANPWB010000002">
    <property type="protein sequence ID" value="KAJ1208893.1"/>
    <property type="molecule type" value="Genomic_DNA"/>
</dbReference>
<dbReference type="AlphaFoldDB" id="A0AAV7W4K3"/>
<feature type="region of interest" description="Disordered" evidence="1">
    <location>
        <begin position="83"/>
        <end position="102"/>
    </location>
</feature>
<gene>
    <name evidence="2" type="ORF">NDU88_004276</name>
</gene>
<evidence type="ECO:0000313" key="2">
    <source>
        <dbReference type="EMBL" id="KAJ1208893.1"/>
    </source>
</evidence>